<feature type="compositionally biased region" description="Pro residues" evidence="1">
    <location>
        <begin position="311"/>
        <end position="321"/>
    </location>
</feature>
<evidence type="ECO:0000256" key="1">
    <source>
        <dbReference type="SAM" id="MobiDB-lite"/>
    </source>
</evidence>
<dbReference type="Proteomes" id="UP000094455">
    <property type="component" value="Unassembled WGS sequence"/>
</dbReference>
<protein>
    <submittedName>
        <fullName evidence="2">Uncharacterized protein</fullName>
    </submittedName>
</protein>
<dbReference type="GeneID" id="30181758"/>
<feature type="compositionally biased region" description="Polar residues" evidence="1">
    <location>
        <begin position="298"/>
        <end position="308"/>
    </location>
</feature>
<feature type="compositionally biased region" description="Basic and acidic residues" evidence="1">
    <location>
        <begin position="116"/>
        <end position="126"/>
    </location>
</feature>
<gene>
    <name evidence="2" type="ORF">PICMEDRAFT_91503</name>
</gene>
<feature type="compositionally biased region" description="Low complexity" evidence="1">
    <location>
        <begin position="69"/>
        <end position="84"/>
    </location>
</feature>
<dbReference type="OrthoDB" id="10660075at2759"/>
<name>A0A1E3NTS4_9ASCO</name>
<feature type="compositionally biased region" description="Polar residues" evidence="1">
    <location>
        <begin position="85"/>
        <end position="98"/>
    </location>
</feature>
<keyword evidence="3" id="KW-1185">Reference proteome</keyword>
<feature type="compositionally biased region" description="Acidic residues" evidence="1">
    <location>
        <begin position="166"/>
        <end position="183"/>
    </location>
</feature>
<feature type="compositionally biased region" description="Low complexity" evidence="1">
    <location>
        <begin position="146"/>
        <end position="158"/>
    </location>
</feature>
<accession>A0A1E3NTS4</accession>
<feature type="region of interest" description="Disordered" evidence="1">
    <location>
        <begin position="298"/>
        <end position="329"/>
    </location>
</feature>
<evidence type="ECO:0000313" key="3">
    <source>
        <dbReference type="Proteomes" id="UP000094455"/>
    </source>
</evidence>
<dbReference type="AlphaFoldDB" id="A0A1E3NTS4"/>
<proteinExistence type="predicted"/>
<reference evidence="2 3" key="1">
    <citation type="journal article" date="2016" name="Proc. Natl. Acad. Sci. U.S.A.">
        <title>Comparative genomics of biotechnologically important yeasts.</title>
        <authorList>
            <person name="Riley R."/>
            <person name="Haridas S."/>
            <person name="Wolfe K.H."/>
            <person name="Lopes M.R."/>
            <person name="Hittinger C.T."/>
            <person name="Goeker M."/>
            <person name="Salamov A.A."/>
            <person name="Wisecaver J.H."/>
            <person name="Long T.M."/>
            <person name="Calvey C.H."/>
            <person name="Aerts A.L."/>
            <person name="Barry K.W."/>
            <person name="Choi C."/>
            <person name="Clum A."/>
            <person name="Coughlan A.Y."/>
            <person name="Deshpande S."/>
            <person name="Douglass A.P."/>
            <person name="Hanson S.J."/>
            <person name="Klenk H.-P."/>
            <person name="LaButti K.M."/>
            <person name="Lapidus A."/>
            <person name="Lindquist E.A."/>
            <person name="Lipzen A.M."/>
            <person name="Meier-Kolthoff J.P."/>
            <person name="Ohm R.A."/>
            <person name="Otillar R.P."/>
            <person name="Pangilinan J.L."/>
            <person name="Peng Y."/>
            <person name="Rokas A."/>
            <person name="Rosa C.A."/>
            <person name="Scheuner C."/>
            <person name="Sibirny A.A."/>
            <person name="Slot J.C."/>
            <person name="Stielow J.B."/>
            <person name="Sun H."/>
            <person name="Kurtzman C.P."/>
            <person name="Blackwell M."/>
            <person name="Grigoriev I.V."/>
            <person name="Jeffries T.W."/>
        </authorList>
    </citation>
    <scope>NUCLEOTIDE SEQUENCE [LARGE SCALE GENOMIC DNA]</scope>
    <source>
        <strain evidence="2 3">NRRL Y-2026</strain>
    </source>
</reference>
<evidence type="ECO:0000313" key="2">
    <source>
        <dbReference type="EMBL" id="ODQ49078.1"/>
    </source>
</evidence>
<organism evidence="2 3">
    <name type="scientific">Pichia membranifaciens NRRL Y-2026</name>
    <dbReference type="NCBI Taxonomy" id="763406"/>
    <lineage>
        <taxon>Eukaryota</taxon>
        <taxon>Fungi</taxon>
        <taxon>Dikarya</taxon>
        <taxon>Ascomycota</taxon>
        <taxon>Saccharomycotina</taxon>
        <taxon>Pichiomycetes</taxon>
        <taxon>Pichiales</taxon>
        <taxon>Pichiaceae</taxon>
        <taxon>Pichia</taxon>
    </lineage>
</organism>
<feature type="region of interest" description="Disordered" evidence="1">
    <location>
        <begin position="1"/>
        <end position="189"/>
    </location>
</feature>
<dbReference type="EMBL" id="KV454001">
    <property type="protein sequence ID" value="ODQ49078.1"/>
    <property type="molecule type" value="Genomic_DNA"/>
</dbReference>
<sequence length="464" mass="50053">MSSLHHLARHNAEPAAGAPAPAPRSRKHTVLANFKSISRRKKLLPQTQQYAAPSPRGPDHTQHPPPLSRRPSTASAAAAAIPSTETFNNLAQLSNNPALRTRNPARKRHSVIIHSVTEEESRKNSDPHNPLYVGHSSRHARSTSSLDDLNLGDDGANNRPSLSNGDDLDADSDLDDDDDDDDLDIVHVSQDSDTILRDLDPGTGLDGSHSSKNYSNTLNNAFSNYPSQISAIPASASVPASLSSRASLTSSISTANSPSSSSRQKYHPLRKLVINSPNNPSSSTFSKNTITPVSTASISTANSSKTQVPPSSSPSPSPSPSPYRRLDPNSIQNRANFIHQQHKNSTTAASIPSLHIFQPDLSDEKPHIVPVSNCLFFETLKPQSLSPAKPSQTLAADVFDDFDTSPTKKKSFPFQRIHYSHQNTLLSTFAKGLVDPDLFSTNASSVFSGPKALPSKHRTSLYFV</sequence>
<dbReference type="RefSeq" id="XP_019020191.1">
    <property type="nucleotide sequence ID" value="XM_019165071.1"/>
</dbReference>